<evidence type="ECO:0000313" key="6">
    <source>
        <dbReference type="Proteomes" id="UP000019132"/>
    </source>
</evidence>
<evidence type="ECO:0000256" key="1">
    <source>
        <dbReference type="ARBA" id="ARBA00006432"/>
    </source>
</evidence>
<proteinExistence type="inferred from homology"/>
<dbReference type="Pfam" id="PF13193">
    <property type="entry name" value="AMP-binding_C"/>
    <property type="match status" value="1"/>
</dbReference>
<dbReference type="InterPro" id="IPR020845">
    <property type="entry name" value="AMP-binding_CS"/>
</dbReference>
<reference evidence="5" key="3">
    <citation type="submission" date="2015-02" db="UniProtKB">
        <authorList>
            <consortium name="EnsemblProtists"/>
        </authorList>
    </citation>
    <scope>IDENTIFICATION</scope>
    <source>
        <strain evidence="5">DAOM BR144</strain>
    </source>
</reference>
<dbReference type="SUPFAM" id="SSF56801">
    <property type="entry name" value="Acetyl-CoA synthetase-like"/>
    <property type="match status" value="1"/>
</dbReference>
<dbReference type="AlphaFoldDB" id="K3WMF8"/>
<evidence type="ECO:0000259" key="4">
    <source>
        <dbReference type="Pfam" id="PF13193"/>
    </source>
</evidence>
<feature type="domain" description="AMP-binding enzyme C-terminal" evidence="4">
    <location>
        <begin position="439"/>
        <end position="520"/>
    </location>
</feature>
<dbReference type="CDD" id="cd05911">
    <property type="entry name" value="Firefly_Luc_like"/>
    <property type="match status" value="1"/>
</dbReference>
<dbReference type="GO" id="GO:0016405">
    <property type="term" value="F:CoA-ligase activity"/>
    <property type="evidence" value="ECO:0007669"/>
    <property type="project" value="TreeGrafter"/>
</dbReference>
<evidence type="ECO:0000259" key="3">
    <source>
        <dbReference type="Pfam" id="PF00501"/>
    </source>
</evidence>
<dbReference type="Gene3D" id="3.40.50.12780">
    <property type="entry name" value="N-terminal domain of ligase-like"/>
    <property type="match status" value="1"/>
</dbReference>
<dbReference type="InterPro" id="IPR042099">
    <property type="entry name" value="ANL_N_sf"/>
</dbReference>
<dbReference type="InterPro" id="IPR045851">
    <property type="entry name" value="AMP-bd_C_sf"/>
</dbReference>
<dbReference type="OMA" id="GLMQDWP"/>
<reference evidence="6" key="2">
    <citation type="submission" date="2010-04" db="EMBL/GenBank/DDBJ databases">
        <authorList>
            <person name="Buell R."/>
            <person name="Hamilton J."/>
            <person name="Hostetler J."/>
        </authorList>
    </citation>
    <scope>NUCLEOTIDE SEQUENCE [LARGE SCALE GENOMIC DNA]</scope>
    <source>
        <strain evidence="6">DAOM:BR144</strain>
    </source>
</reference>
<evidence type="ECO:0000256" key="2">
    <source>
        <dbReference type="ARBA" id="ARBA00022598"/>
    </source>
</evidence>
<dbReference type="PROSITE" id="PS00455">
    <property type="entry name" value="AMP_BINDING"/>
    <property type="match status" value="1"/>
</dbReference>
<dbReference type="PANTHER" id="PTHR24096">
    <property type="entry name" value="LONG-CHAIN-FATTY-ACID--COA LIGASE"/>
    <property type="match status" value="1"/>
</dbReference>
<keyword evidence="6" id="KW-1185">Reference proteome</keyword>
<accession>K3WMF8</accession>
<comment type="similarity">
    <text evidence="1">Belongs to the ATP-dependent AMP-binding enzyme family.</text>
</comment>
<dbReference type="Proteomes" id="UP000019132">
    <property type="component" value="Unassembled WGS sequence"/>
</dbReference>
<dbReference type="VEuPathDB" id="FungiDB:PYU1_G006138"/>
<protein>
    <recommendedName>
        <fullName evidence="7">AMP-dependent synthetase/ligase domain-containing protein</fullName>
    </recommendedName>
</protein>
<reference evidence="6" key="1">
    <citation type="journal article" date="2010" name="Genome Biol.">
        <title>Genome sequence of the necrotrophic plant pathogen Pythium ultimum reveals original pathogenicity mechanisms and effector repertoire.</title>
        <authorList>
            <person name="Levesque C.A."/>
            <person name="Brouwer H."/>
            <person name="Cano L."/>
            <person name="Hamilton J.P."/>
            <person name="Holt C."/>
            <person name="Huitema E."/>
            <person name="Raffaele S."/>
            <person name="Robideau G.P."/>
            <person name="Thines M."/>
            <person name="Win J."/>
            <person name="Zerillo M.M."/>
            <person name="Beakes G.W."/>
            <person name="Boore J.L."/>
            <person name="Busam D."/>
            <person name="Dumas B."/>
            <person name="Ferriera S."/>
            <person name="Fuerstenberg S.I."/>
            <person name="Gachon C.M."/>
            <person name="Gaulin E."/>
            <person name="Govers F."/>
            <person name="Grenville-Briggs L."/>
            <person name="Horner N."/>
            <person name="Hostetler J."/>
            <person name="Jiang R.H."/>
            <person name="Johnson J."/>
            <person name="Krajaejun T."/>
            <person name="Lin H."/>
            <person name="Meijer H.J."/>
            <person name="Moore B."/>
            <person name="Morris P."/>
            <person name="Phuntmart V."/>
            <person name="Puiu D."/>
            <person name="Shetty J."/>
            <person name="Stajich J.E."/>
            <person name="Tripathy S."/>
            <person name="Wawra S."/>
            <person name="van West P."/>
            <person name="Whitty B.R."/>
            <person name="Coutinho P.M."/>
            <person name="Henrissat B."/>
            <person name="Martin F."/>
            <person name="Thomas P.D."/>
            <person name="Tyler B.M."/>
            <person name="De Vries R.P."/>
            <person name="Kamoun S."/>
            <person name="Yandell M."/>
            <person name="Tisserat N."/>
            <person name="Buell C.R."/>
        </authorList>
    </citation>
    <scope>NUCLEOTIDE SEQUENCE</scope>
    <source>
        <strain evidence="6">DAOM:BR144</strain>
    </source>
</reference>
<dbReference type="Pfam" id="PF00501">
    <property type="entry name" value="AMP-binding"/>
    <property type="match status" value="1"/>
</dbReference>
<dbReference type="InterPro" id="IPR000873">
    <property type="entry name" value="AMP-dep_synth/lig_dom"/>
</dbReference>
<dbReference type="PANTHER" id="PTHR24096:SF149">
    <property type="entry name" value="AMP-BINDING DOMAIN-CONTAINING PROTEIN-RELATED"/>
    <property type="match status" value="1"/>
</dbReference>
<dbReference type="InterPro" id="IPR025110">
    <property type="entry name" value="AMP-bd_C"/>
</dbReference>
<keyword evidence="2" id="KW-0436">Ligase</keyword>
<dbReference type="HOGENOM" id="CLU_000022_59_2_1"/>
<organism evidence="5 6">
    <name type="scientific">Globisporangium ultimum (strain ATCC 200006 / CBS 805.95 / DAOM BR144)</name>
    <name type="common">Pythium ultimum</name>
    <dbReference type="NCBI Taxonomy" id="431595"/>
    <lineage>
        <taxon>Eukaryota</taxon>
        <taxon>Sar</taxon>
        <taxon>Stramenopiles</taxon>
        <taxon>Oomycota</taxon>
        <taxon>Peronosporomycetes</taxon>
        <taxon>Pythiales</taxon>
        <taxon>Pythiaceae</taxon>
        <taxon>Globisporangium</taxon>
    </lineage>
</organism>
<evidence type="ECO:0008006" key="7">
    <source>
        <dbReference type="Google" id="ProtNLM"/>
    </source>
</evidence>
<sequence length="549" mass="59248">MIYSSSHDELPIPQDQTLWSCLEQHARDADVANKPAFICALTAREVSFAQLLEQAKHIAAGLHANGIKKGDVVILHSINCIEYALVFFALNRLGAICSPSSPMFNAHELGVQIDLSQAKAVVTHKALAHVSLDAAKHCGIPEAQVYTMADAPAHEHELALPSIEELIVAARPFPALPPMDPKEVVFLPFSSGTTGLPKGVQITAKALMASAVIYSYIDRPPRYTLGLLPFFHIMATMVIHSCMYKAKAIVVLPRFQPETFLGTIQKYKLEKALVAPPVMLLLAQHPIVDEYDLSSLQELGCGGASLGVEIESMVEKRLNLTVVQGYGMTELAGAATFSQLGLKRPGSVGPLVPNVRMKVKCLTTGANLPPNERGELSFHVPSLMIGYLNNASATSEAFDDDGFLHTGDVGYVDDDGFVFIVDRIKEMIKYKGHQVAPAELEDVLNNHPSIADSCCVRGLDAATGEEVPKAYIVLRPEAAAGGAPFVAEDVIAYVATKVAPYKKVRQVEVIDAIPKSVSGKILRRQLQEQENAKIRNRGVATSSLAAHPA</sequence>
<dbReference type="eggNOG" id="KOG1176">
    <property type="taxonomic scope" value="Eukaryota"/>
</dbReference>
<name>K3WMF8_GLOUD</name>
<dbReference type="STRING" id="431595.K3WMF8"/>
<dbReference type="InParanoid" id="K3WMF8"/>
<dbReference type="EMBL" id="GL376625">
    <property type="status" value="NOT_ANNOTATED_CDS"/>
    <property type="molecule type" value="Genomic_DNA"/>
</dbReference>
<dbReference type="EnsemblProtists" id="PYU1_T006150">
    <property type="protein sequence ID" value="PYU1_T006150"/>
    <property type="gene ID" value="PYU1_G006138"/>
</dbReference>
<feature type="domain" description="AMP-dependent synthetase/ligase" evidence="3">
    <location>
        <begin position="31"/>
        <end position="388"/>
    </location>
</feature>
<evidence type="ECO:0000313" key="5">
    <source>
        <dbReference type="EnsemblProtists" id="PYU1_T006150"/>
    </source>
</evidence>
<dbReference type="Gene3D" id="3.30.300.30">
    <property type="match status" value="1"/>
</dbReference>